<dbReference type="PROSITE" id="PS01124">
    <property type="entry name" value="HTH_ARAC_FAMILY_2"/>
    <property type="match status" value="1"/>
</dbReference>
<protein>
    <submittedName>
        <fullName evidence="5">HTH-type transcriptional activator Btr</fullName>
    </submittedName>
</protein>
<accession>A0ABY4RRS3</accession>
<evidence type="ECO:0000256" key="1">
    <source>
        <dbReference type="ARBA" id="ARBA00023015"/>
    </source>
</evidence>
<dbReference type="SUPFAM" id="SSF46689">
    <property type="entry name" value="Homeodomain-like"/>
    <property type="match status" value="2"/>
</dbReference>
<gene>
    <name evidence="5" type="primary">btr_17</name>
    <name evidence="5" type="ORF">SK3146_04450</name>
</gene>
<keyword evidence="1" id="KW-0805">Transcription regulation</keyword>
<proteinExistence type="predicted"/>
<dbReference type="InterPro" id="IPR018062">
    <property type="entry name" value="HTH_AraC-typ_CS"/>
</dbReference>
<dbReference type="RefSeq" id="WP_249860833.1">
    <property type="nucleotide sequence ID" value="NZ_CP027059.1"/>
</dbReference>
<reference evidence="5" key="1">
    <citation type="submission" date="2018-02" db="EMBL/GenBank/DDBJ databases">
        <authorList>
            <person name="Kim S.-K."/>
            <person name="Jung H.-I."/>
            <person name="Lee S.-W."/>
        </authorList>
    </citation>
    <scope>NUCLEOTIDE SEQUENCE</scope>
    <source>
        <strain evidence="5">SK3146</strain>
    </source>
</reference>
<evidence type="ECO:0000256" key="2">
    <source>
        <dbReference type="ARBA" id="ARBA00023125"/>
    </source>
</evidence>
<dbReference type="SMART" id="SM00342">
    <property type="entry name" value="HTH_ARAC"/>
    <property type="match status" value="1"/>
</dbReference>
<dbReference type="PANTHER" id="PTHR43280:SF2">
    <property type="entry name" value="HTH-TYPE TRANSCRIPTIONAL REGULATOR EXSA"/>
    <property type="match status" value="1"/>
</dbReference>
<evidence type="ECO:0000259" key="4">
    <source>
        <dbReference type="PROSITE" id="PS01124"/>
    </source>
</evidence>
<dbReference type="PANTHER" id="PTHR43280">
    <property type="entry name" value="ARAC-FAMILY TRANSCRIPTIONAL REGULATOR"/>
    <property type="match status" value="1"/>
</dbReference>
<dbReference type="Proteomes" id="UP001057134">
    <property type="component" value="Chromosome"/>
</dbReference>
<evidence type="ECO:0000313" key="5">
    <source>
        <dbReference type="EMBL" id="UQZ85167.1"/>
    </source>
</evidence>
<keyword evidence="2" id="KW-0238">DNA-binding</keyword>
<evidence type="ECO:0000313" key="6">
    <source>
        <dbReference type="Proteomes" id="UP001057134"/>
    </source>
</evidence>
<keyword evidence="3" id="KW-0804">Transcription</keyword>
<dbReference type="PROSITE" id="PS00041">
    <property type="entry name" value="HTH_ARAC_FAMILY_1"/>
    <property type="match status" value="1"/>
</dbReference>
<feature type="domain" description="HTH araC/xylS-type" evidence="4">
    <location>
        <begin position="171"/>
        <end position="269"/>
    </location>
</feature>
<sequence>MSGAEGRWQPEALSHTYWHLKEAFLLKEDTYDYWVMFAVEEGSFRYTIGEAEGQAGFGDLILCPPGTAFEREVIAPLSFHFYTLCWEPAQGARAEGQAAPDTVLPVHIRMTGHGRLSATYALMRQMASLANQPERMRQWTHFVRDLWQQYALEQELAELAGRQPADDPAMRRAQEWLRRHAFGPVVLKRLSRELGLSPVQFTRRFQAAYRITPMDYLTSLRIQLAQRLLLETDWTLERIAEQCGYENGFYLSRVFSKTMNMSPSQFRSRHRV</sequence>
<evidence type="ECO:0000256" key="3">
    <source>
        <dbReference type="ARBA" id="ARBA00023163"/>
    </source>
</evidence>
<dbReference type="InterPro" id="IPR018060">
    <property type="entry name" value="HTH_AraC"/>
</dbReference>
<keyword evidence="6" id="KW-1185">Reference proteome</keyword>
<dbReference type="EMBL" id="CP027059">
    <property type="protein sequence ID" value="UQZ85167.1"/>
    <property type="molecule type" value="Genomic_DNA"/>
</dbReference>
<dbReference type="Pfam" id="PF12833">
    <property type="entry name" value="HTH_18"/>
    <property type="match status" value="1"/>
</dbReference>
<organism evidence="5 6">
    <name type="scientific">Paenibacillus konkukensis</name>
    <dbReference type="NCBI Taxonomy" id="2020716"/>
    <lineage>
        <taxon>Bacteria</taxon>
        <taxon>Bacillati</taxon>
        <taxon>Bacillota</taxon>
        <taxon>Bacilli</taxon>
        <taxon>Bacillales</taxon>
        <taxon>Paenibacillaceae</taxon>
        <taxon>Paenibacillus</taxon>
    </lineage>
</organism>
<dbReference type="Gene3D" id="1.10.10.60">
    <property type="entry name" value="Homeodomain-like"/>
    <property type="match status" value="2"/>
</dbReference>
<dbReference type="InterPro" id="IPR009057">
    <property type="entry name" value="Homeodomain-like_sf"/>
</dbReference>
<name>A0ABY4RRS3_9BACL</name>
<reference evidence="5" key="2">
    <citation type="journal article" date="2021" name="J Anim Sci Technol">
        <title>Complete genome sequence of Paenibacillus konkukensis sp. nov. SK3146 as a potential probiotic strain.</title>
        <authorList>
            <person name="Jung H.I."/>
            <person name="Park S."/>
            <person name="Niu K.M."/>
            <person name="Lee S.W."/>
            <person name="Kothari D."/>
            <person name="Yi K.J."/>
            <person name="Kim S.K."/>
        </authorList>
    </citation>
    <scope>NUCLEOTIDE SEQUENCE</scope>
    <source>
        <strain evidence="5">SK3146</strain>
    </source>
</reference>
<dbReference type="SUPFAM" id="SSF51215">
    <property type="entry name" value="Regulatory protein AraC"/>
    <property type="match status" value="1"/>
</dbReference>
<dbReference type="InterPro" id="IPR037923">
    <property type="entry name" value="HTH-like"/>
</dbReference>